<feature type="compositionally biased region" description="Polar residues" evidence="1">
    <location>
        <begin position="161"/>
        <end position="174"/>
    </location>
</feature>
<protein>
    <submittedName>
        <fullName evidence="3">Uncharacterized protein</fullName>
    </submittedName>
</protein>
<feature type="transmembrane region" description="Helical" evidence="2">
    <location>
        <begin position="12"/>
        <end position="32"/>
    </location>
</feature>
<accession>A0A8T0DJX3</accession>
<feature type="compositionally biased region" description="Acidic residues" evidence="1">
    <location>
        <begin position="118"/>
        <end position="129"/>
    </location>
</feature>
<name>A0A8T0DJX3_9TREM</name>
<dbReference type="EMBL" id="JTDF01003072">
    <property type="protein sequence ID" value="KAF8568143.1"/>
    <property type="molecule type" value="Genomic_DNA"/>
</dbReference>
<keyword evidence="2" id="KW-1133">Transmembrane helix</keyword>
<proteinExistence type="predicted"/>
<dbReference type="Proteomes" id="UP000699462">
    <property type="component" value="Unassembled WGS sequence"/>
</dbReference>
<comment type="caution">
    <text evidence="3">The sequence shown here is derived from an EMBL/GenBank/DDBJ whole genome shotgun (WGS) entry which is preliminary data.</text>
</comment>
<gene>
    <name evidence="3" type="ORF">P879_02832</name>
</gene>
<organism evidence="3 4">
    <name type="scientific">Paragonimus westermani</name>
    <dbReference type="NCBI Taxonomy" id="34504"/>
    <lineage>
        <taxon>Eukaryota</taxon>
        <taxon>Metazoa</taxon>
        <taxon>Spiralia</taxon>
        <taxon>Lophotrochozoa</taxon>
        <taxon>Platyhelminthes</taxon>
        <taxon>Trematoda</taxon>
        <taxon>Digenea</taxon>
        <taxon>Plagiorchiida</taxon>
        <taxon>Troglotremata</taxon>
        <taxon>Troglotrematidae</taxon>
        <taxon>Paragonimus</taxon>
    </lineage>
</organism>
<keyword evidence="2" id="KW-0472">Membrane</keyword>
<evidence type="ECO:0000313" key="4">
    <source>
        <dbReference type="Proteomes" id="UP000699462"/>
    </source>
</evidence>
<dbReference type="AlphaFoldDB" id="A0A8T0DJX3"/>
<sequence length="181" mass="20490">MAVLYVRLNYNTIFQSQFLCLILASLGAYNLYAKRASFKDDVVFQQFLLDKPEETPVAAVPVIEQHVPIAPDETEELPEDELRKREEFKARRRMLDSIGADGLDLKAVLAHRVSLAEGVEEEEEEEEREVENANQGESSGDQIRVVISNPEQTSDDVHPCSSPSEAYKNSSRTNDQNKKTY</sequence>
<evidence type="ECO:0000313" key="3">
    <source>
        <dbReference type="EMBL" id="KAF8568143.1"/>
    </source>
</evidence>
<evidence type="ECO:0000256" key="1">
    <source>
        <dbReference type="SAM" id="MobiDB-lite"/>
    </source>
</evidence>
<keyword evidence="2" id="KW-0812">Transmembrane</keyword>
<evidence type="ECO:0000256" key="2">
    <source>
        <dbReference type="SAM" id="Phobius"/>
    </source>
</evidence>
<feature type="region of interest" description="Disordered" evidence="1">
    <location>
        <begin position="117"/>
        <end position="181"/>
    </location>
</feature>
<keyword evidence="4" id="KW-1185">Reference proteome</keyword>
<reference evidence="3 4" key="1">
    <citation type="submission" date="2019-07" db="EMBL/GenBank/DDBJ databases">
        <title>Annotation for the trematode Paragonimus westermani.</title>
        <authorList>
            <person name="Choi Y.-J."/>
        </authorList>
    </citation>
    <scope>NUCLEOTIDE SEQUENCE [LARGE SCALE GENOMIC DNA]</scope>
    <source>
        <strain evidence="3">180907_Pwestermani</strain>
    </source>
</reference>
<dbReference type="OrthoDB" id="6273658at2759"/>